<comment type="caution">
    <text evidence="2">The sequence shown here is derived from an EMBL/GenBank/DDBJ whole genome shotgun (WGS) entry which is preliminary data.</text>
</comment>
<organism evidence="2 3">
    <name type="scientific">Malus baccata</name>
    <name type="common">Siberian crab apple</name>
    <name type="synonym">Pyrus baccata</name>
    <dbReference type="NCBI Taxonomy" id="106549"/>
    <lineage>
        <taxon>Eukaryota</taxon>
        <taxon>Viridiplantae</taxon>
        <taxon>Streptophyta</taxon>
        <taxon>Embryophyta</taxon>
        <taxon>Tracheophyta</taxon>
        <taxon>Spermatophyta</taxon>
        <taxon>Magnoliopsida</taxon>
        <taxon>eudicotyledons</taxon>
        <taxon>Gunneridae</taxon>
        <taxon>Pentapetalae</taxon>
        <taxon>rosids</taxon>
        <taxon>fabids</taxon>
        <taxon>Rosales</taxon>
        <taxon>Rosaceae</taxon>
        <taxon>Amygdaloideae</taxon>
        <taxon>Maleae</taxon>
        <taxon>Malus</taxon>
    </lineage>
</organism>
<dbReference type="Pfam" id="PF22936">
    <property type="entry name" value="Pol_BBD"/>
    <property type="match status" value="1"/>
</dbReference>
<protein>
    <recommendedName>
        <fullName evidence="1">Retrovirus-related Pol polyprotein from transposon TNT 1-94-like beta-barrel domain-containing protein</fullName>
    </recommendedName>
</protein>
<accession>A0A540LJ13</accession>
<evidence type="ECO:0000259" key="1">
    <source>
        <dbReference type="Pfam" id="PF22936"/>
    </source>
</evidence>
<gene>
    <name evidence="2" type="ORF">C1H46_027942</name>
</gene>
<dbReference type="EMBL" id="VIEB01000564">
    <property type="protein sequence ID" value="TQD86453.1"/>
    <property type="molecule type" value="Genomic_DNA"/>
</dbReference>
<evidence type="ECO:0000313" key="3">
    <source>
        <dbReference type="Proteomes" id="UP000315295"/>
    </source>
</evidence>
<evidence type="ECO:0000313" key="2">
    <source>
        <dbReference type="EMBL" id="TQD86453.1"/>
    </source>
</evidence>
<name>A0A540LJ13_MALBA</name>
<dbReference type="AlphaFoldDB" id="A0A540LJ13"/>
<sequence>MNSAGGRSSSTGGAGGIKIESEAGSSGYRKWGDACKHCGKLDHAQKDCTLLKNNVGAADAIEVMNDALFLTVDSPLESWIFSTAAQFHCTPHKGILEKYTAGNYGKAYSLTTDPGLDIVGKGDVRIKLPGGARWTIHNVRHIPGLVRYLISVGQLDKEGYALQVDCWTRTWKVSKRGEELFTYDFELPPGFISFIRSG</sequence>
<dbReference type="Proteomes" id="UP000315295">
    <property type="component" value="Unassembled WGS sequence"/>
</dbReference>
<keyword evidence="3" id="KW-1185">Reference proteome</keyword>
<dbReference type="InterPro" id="IPR054722">
    <property type="entry name" value="PolX-like_BBD"/>
</dbReference>
<feature type="domain" description="Retrovirus-related Pol polyprotein from transposon TNT 1-94-like beta-barrel" evidence="1">
    <location>
        <begin position="79"/>
        <end position="160"/>
    </location>
</feature>
<reference evidence="2 3" key="1">
    <citation type="journal article" date="2019" name="G3 (Bethesda)">
        <title>Sequencing of a Wild Apple (Malus baccata) Genome Unravels the Differences Between Cultivated and Wild Apple Species Regarding Disease Resistance and Cold Tolerance.</title>
        <authorList>
            <person name="Chen X."/>
        </authorList>
    </citation>
    <scope>NUCLEOTIDE SEQUENCE [LARGE SCALE GENOMIC DNA]</scope>
    <source>
        <strain evidence="3">cv. Shandingzi</strain>
        <tissue evidence="2">Leaves</tissue>
    </source>
</reference>
<proteinExistence type="predicted"/>